<accession>A0A4C1ZXQ8</accession>
<gene>
    <name evidence="1" type="ORF">EVAR_65903_1</name>
</gene>
<dbReference type="Proteomes" id="UP000299102">
    <property type="component" value="Unassembled WGS sequence"/>
</dbReference>
<protein>
    <submittedName>
        <fullName evidence="1">Uncharacterized protein</fullName>
    </submittedName>
</protein>
<dbReference type="EMBL" id="BGZK01002209">
    <property type="protein sequence ID" value="GBP91789.1"/>
    <property type="molecule type" value="Genomic_DNA"/>
</dbReference>
<comment type="caution">
    <text evidence="1">The sequence shown here is derived from an EMBL/GenBank/DDBJ whole genome shotgun (WGS) entry which is preliminary data.</text>
</comment>
<evidence type="ECO:0000313" key="1">
    <source>
        <dbReference type="EMBL" id="GBP91789.1"/>
    </source>
</evidence>
<name>A0A4C1ZXQ8_EUMVA</name>
<dbReference type="AlphaFoldDB" id="A0A4C1ZXQ8"/>
<keyword evidence="2" id="KW-1185">Reference proteome</keyword>
<sequence>MQSAASARIRRLIVRIQILTSGAARAGGVASAVGTPMKAADKMHLNVRHLRRREKKTVGADAVADEMQKMKTNEG</sequence>
<organism evidence="1 2">
    <name type="scientific">Eumeta variegata</name>
    <name type="common">Bagworm moth</name>
    <name type="synonym">Eumeta japonica</name>
    <dbReference type="NCBI Taxonomy" id="151549"/>
    <lineage>
        <taxon>Eukaryota</taxon>
        <taxon>Metazoa</taxon>
        <taxon>Ecdysozoa</taxon>
        <taxon>Arthropoda</taxon>
        <taxon>Hexapoda</taxon>
        <taxon>Insecta</taxon>
        <taxon>Pterygota</taxon>
        <taxon>Neoptera</taxon>
        <taxon>Endopterygota</taxon>
        <taxon>Lepidoptera</taxon>
        <taxon>Glossata</taxon>
        <taxon>Ditrysia</taxon>
        <taxon>Tineoidea</taxon>
        <taxon>Psychidae</taxon>
        <taxon>Oiketicinae</taxon>
        <taxon>Eumeta</taxon>
    </lineage>
</organism>
<proteinExistence type="predicted"/>
<reference evidence="1 2" key="1">
    <citation type="journal article" date="2019" name="Commun. Biol.">
        <title>The bagworm genome reveals a unique fibroin gene that provides high tensile strength.</title>
        <authorList>
            <person name="Kono N."/>
            <person name="Nakamura H."/>
            <person name="Ohtoshi R."/>
            <person name="Tomita M."/>
            <person name="Numata K."/>
            <person name="Arakawa K."/>
        </authorList>
    </citation>
    <scope>NUCLEOTIDE SEQUENCE [LARGE SCALE GENOMIC DNA]</scope>
</reference>
<evidence type="ECO:0000313" key="2">
    <source>
        <dbReference type="Proteomes" id="UP000299102"/>
    </source>
</evidence>